<evidence type="ECO:0000256" key="1">
    <source>
        <dbReference type="SAM" id="MobiDB-lite"/>
    </source>
</evidence>
<keyword evidence="4" id="KW-1185">Reference proteome</keyword>
<dbReference type="RefSeq" id="WP_245789928.1">
    <property type="nucleotide sequence ID" value="NZ_FOQY01000043.1"/>
</dbReference>
<name>A0A1I4DRC4_9ACTN</name>
<dbReference type="GeneID" id="96303064"/>
<protein>
    <submittedName>
        <fullName evidence="3">Uncharacterized protein</fullName>
    </submittedName>
</protein>
<feature type="signal peptide" evidence="2">
    <location>
        <begin position="1"/>
        <end position="17"/>
    </location>
</feature>
<feature type="chain" id="PRO_5011470220" evidence="2">
    <location>
        <begin position="18"/>
        <end position="346"/>
    </location>
</feature>
<evidence type="ECO:0000256" key="2">
    <source>
        <dbReference type="SAM" id="SignalP"/>
    </source>
</evidence>
<dbReference type="Proteomes" id="UP000199111">
    <property type="component" value="Unassembled WGS sequence"/>
</dbReference>
<feature type="region of interest" description="Disordered" evidence="1">
    <location>
        <begin position="21"/>
        <end position="53"/>
    </location>
</feature>
<dbReference type="AlphaFoldDB" id="A0A1I4DRC4"/>
<proteinExistence type="predicted"/>
<gene>
    <name evidence="3" type="ORF">SAMN05216275_14333</name>
</gene>
<dbReference type="EMBL" id="FOQY01000043">
    <property type="protein sequence ID" value="SFK95925.1"/>
    <property type="molecule type" value="Genomic_DNA"/>
</dbReference>
<keyword evidence="2" id="KW-0732">Signal</keyword>
<accession>A0A1I4DRC4</accession>
<evidence type="ECO:0000313" key="3">
    <source>
        <dbReference type="EMBL" id="SFK95925.1"/>
    </source>
</evidence>
<sequence length="346" mass="37572">MIVTALAVMILGPFALAGCTPSTEPPSLPPGSVYDHDAAGENSRAEPVPTGGTAGAVTRPLTEAGWFCAQVRTNADGRALWCRIGHRDQANTVYPQVAQFLLDHDDRLAWAWFPLAEQPVDQRRGDQIADAAAPALAAIWSDAGDRVRQEINDFDRDLRNGPVRRSDEIPRTAWRDEHADYSYSAINGLVVTARDASVRRWPFGAEHYATTMSAAVDDLRAGGYDCAYPPQENCNRSQSNGYFRVTLRDDQIVSARFGIGSLIESGRQRHLLSEEFPHGLTFLTEAVRGPVTERIEQARRSGTGFAGIVAGTVVIIDADRGAVDADDLVAYFDIQIGVPLAATLPV</sequence>
<reference evidence="4" key="1">
    <citation type="submission" date="2016-10" db="EMBL/GenBank/DDBJ databases">
        <authorList>
            <person name="Varghese N."/>
            <person name="Submissions S."/>
        </authorList>
    </citation>
    <scope>NUCLEOTIDE SEQUENCE [LARGE SCALE GENOMIC DNA]</scope>
    <source>
        <strain evidence="4">CGMCC 4.2126</strain>
    </source>
</reference>
<evidence type="ECO:0000313" key="4">
    <source>
        <dbReference type="Proteomes" id="UP000199111"/>
    </source>
</evidence>
<organism evidence="3 4">
    <name type="scientific">Streptosporangium canum</name>
    <dbReference type="NCBI Taxonomy" id="324952"/>
    <lineage>
        <taxon>Bacteria</taxon>
        <taxon>Bacillati</taxon>
        <taxon>Actinomycetota</taxon>
        <taxon>Actinomycetes</taxon>
        <taxon>Streptosporangiales</taxon>
        <taxon>Streptosporangiaceae</taxon>
        <taxon>Streptosporangium</taxon>
    </lineage>
</organism>